<dbReference type="AlphaFoldDB" id="A0A0H2VKE7"/>
<protein>
    <submittedName>
        <fullName evidence="1">PTS enzyme II glucose-specific factor IIABC component</fullName>
    </submittedName>
</protein>
<dbReference type="EMBL" id="AE015929">
    <property type="protein sequence ID" value="AAO05743.1"/>
    <property type="molecule type" value="Genomic_DNA"/>
</dbReference>
<accession>A0A0H2VKE7</accession>
<dbReference type="KEGG" id="sep:SE_2101"/>
<dbReference type="RefSeq" id="WP_002438111.1">
    <property type="nucleotide sequence ID" value="NC_004461.1"/>
</dbReference>
<proteinExistence type="predicted"/>
<gene>
    <name evidence="1" type="ordered locus">SE_2101</name>
</gene>
<sequence>MAKTNKSGTRIYYVPDFLYVYTDSYEMSPTQRISEVIPWTKQVGVGAPTQRISEEIPWTKQVGVEAPTERISEEIPRTKQVGVGAPTERIFEEIPRTKQVGVGEKTGDNEFYPSLAFILIRGILQS</sequence>
<evidence type="ECO:0000313" key="1">
    <source>
        <dbReference type="EMBL" id="AAO05743.1"/>
    </source>
</evidence>
<dbReference type="GeneID" id="50017817"/>
<reference evidence="1 2" key="1">
    <citation type="journal article" date="2003" name="Mol. Microbiol.">
        <title>Genome-based analysis of virulence genes in a non-biofilm-forming Staphylococcus epidermidis strain (ATCC 12228).</title>
        <authorList>
            <person name="Zhang Y.Q."/>
            <person name="Ren S.X."/>
            <person name="Li H.L."/>
            <person name="Wang Y.X."/>
            <person name="Fu G."/>
            <person name="Yang J."/>
            <person name="Qin Z.Q."/>
            <person name="Miao Y.G."/>
            <person name="Wang W.Y."/>
            <person name="Chen R.S."/>
            <person name="Shen Y."/>
            <person name="Chen Z."/>
            <person name="Yuan Z.H."/>
            <person name="Zhao G.P."/>
            <person name="Qu D."/>
            <person name="Danchin A."/>
            <person name="Wen Y.M."/>
        </authorList>
    </citation>
    <scope>NUCLEOTIDE SEQUENCE [LARGE SCALE GENOMIC DNA]</scope>
    <source>
        <strain evidence="2">ATCC 12228 / FDA PCI 1200</strain>
    </source>
</reference>
<dbReference type="Proteomes" id="UP000001411">
    <property type="component" value="Chromosome"/>
</dbReference>
<dbReference type="PATRIC" id="fig|176280.10.peg.2052"/>
<evidence type="ECO:0000313" key="2">
    <source>
        <dbReference type="Proteomes" id="UP000001411"/>
    </source>
</evidence>
<dbReference type="OrthoDB" id="9553836at2"/>
<name>A0A0H2VKE7_STAES</name>
<organism evidence="1 2">
    <name type="scientific">Staphylococcus epidermidis (strain ATCC 12228 / FDA PCI 1200)</name>
    <dbReference type="NCBI Taxonomy" id="176280"/>
    <lineage>
        <taxon>Bacteria</taxon>
        <taxon>Bacillati</taxon>
        <taxon>Bacillota</taxon>
        <taxon>Bacilli</taxon>
        <taxon>Bacillales</taxon>
        <taxon>Staphylococcaceae</taxon>
        <taxon>Staphylococcus</taxon>
    </lineage>
</organism>
<dbReference type="HOGENOM" id="CLU_162068_0_0_9"/>